<evidence type="ECO:0000259" key="12">
    <source>
        <dbReference type="PROSITE" id="PS50939"/>
    </source>
</evidence>
<evidence type="ECO:0000256" key="10">
    <source>
        <dbReference type="ARBA" id="ARBA00023136"/>
    </source>
</evidence>
<dbReference type="PANTHER" id="PTHR10106">
    <property type="entry name" value="CYTOCHROME B561-RELATED"/>
    <property type="match status" value="1"/>
</dbReference>
<keyword evidence="5 11" id="KW-0812">Transmembrane</keyword>
<evidence type="ECO:0000256" key="1">
    <source>
        <dbReference type="ARBA" id="ARBA00001970"/>
    </source>
</evidence>
<feature type="transmembrane region" description="Helical" evidence="11">
    <location>
        <begin position="60"/>
        <end position="83"/>
    </location>
</feature>
<keyword evidence="9" id="KW-0408">Iron</keyword>
<feature type="transmembrane region" description="Helical" evidence="11">
    <location>
        <begin position="9"/>
        <end position="27"/>
    </location>
</feature>
<evidence type="ECO:0000313" key="14">
    <source>
        <dbReference type="Proteomes" id="UP001162060"/>
    </source>
</evidence>
<feature type="transmembrane region" description="Helical" evidence="11">
    <location>
        <begin position="127"/>
        <end position="152"/>
    </location>
</feature>
<feature type="transmembrane region" description="Helical" evidence="11">
    <location>
        <begin position="95"/>
        <end position="115"/>
    </location>
</feature>
<keyword evidence="3" id="KW-0813">Transport</keyword>
<reference evidence="13" key="1">
    <citation type="submission" date="2024-01" db="EMBL/GenBank/DDBJ databases">
        <authorList>
            <person name="Webb A."/>
        </authorList>
    </citation>
    <scope>NUCLEOTIDE SEQUENCE</scope>
    <source>
        <strain evidence="13">Pm1</strain>
    </source>
</reference>
<evidence type="ECO:0000256" key="6">
    <source>
        <dbReference type="ARBA" id="ARBA00022723"/>
    </source>
</evidence>
<dbReference type="Gene3D" id="1.20.120.1770">
    <property type="match status" value="1"/>
</dbReference>
<dbReference type="InterPro" id="IPR006593">
    <property type="entry name" value="Cyt_b561/ferric_Rdtase_TM"/>
</dbReference>
<keyword evidence="8 11" id="KW-1133">Transmembrane helix</keyword>
<evidence type="ECO:0000256" key="7">
    <source>
        <dbReference type="ARBA" id="ARBA00022982"/>
    </source>
</evidence>
<dbReference type="FunFam" id="1.20.120.1770:FF:000001">
    <property type="entry name" value="Cytochrome b reductase 1"/>
    <property type="match status" value="1"/>
</dbReference>
<comment type="cofactor">
    <cofactor evidence="1">
        <name>heme b</name>
        <dbReference type="ChEBI" id="CHEBI:60344"/>
    </cofactor>
</comment>
<dbReference type="GO" id="GO:0046872">
    <property type="term" value="F:metal ion binding"/>
    <property type="evidence" value="ECO:0007669"/>
    <property type="project" value="UniProtKB-KW"/>
</dbReference>
<evidence type="ECO:0000256" key="3">
    <source>
        <dbReference type="ARBA" id="ARBA00022448"/>
    </source>
</evidence>
<evidence type="ECO:0000256" key="2">
    <source>
        <dbReference type="ARBA" id="ARBA00004141"/>
    </source>
</evidence>
<dbReference type="AlphaFoldDB" id="A0AAV1VGL7"/>
<dbReference type="SMART" id="SM00665">
    <property type="entry name" value="B561"/>
    <property type="match status" value="1"/>
</dbReference>
<dbReference type="Pfam" id="PF03188">
    <property type="entry name" value="Cytochrom_B561"/>
    <property type="match status" value="1"/>
</dbReference>
<feature type="domain" description="Cytochrome b561" evidence="12">
    <location>
        <begin position="10"/>
        <end position="237"/>
    </location>
</feature>
<keyword evidence="10 11" id="KW-0472">Membrane</keyword>
<dbReference type="GO" id="GO:0016491">
    <property type="term" value="F:oxidoreductase activity"/>
    <property type="evidence" value="ECO:0007669"/>
    <property type="project" value="InterPro"/>
</dbReference>
<keyword evidence="6" id="KW-0479">Metal-binding</keyword>
<accession>A0AAV1VGL7</accession>
<dbReference type="PROSITE" id="PS50939">
    <property type="entry name" value="CYTOCHROME_B561"/>
    <property type="match status" value="1"/>
</dbReference>
<dbReference type="Proteomes" id="UP001162060">
    <property type="component" value="Unassembled WGS sequence"/>
</dbReference>
<comment type="caution">
    <text evidence="13">The sequence shown here is derived from an EMBL/GenBank/DDBJ whole genome shotgun (WGS) entry which is preliminary data.</text>
</comment>
<feature type="transmembrane region" description="Helical" evidence="11">
    <location>
        <begin position="220"/>
        <end position="239"/>
    </location>
</feature>
<keyword evidence="4" id="KW-0349">Heme</keyword>
<comment type="subcellular location">
    <subcellularLocation>
        <location evidence="2">Membrane</location>
        <topology evidence="2">Multi-pass membrane protein</topology>
    </subcellularLocation>
</comment>
<keyword evidence="7" id="KW-0249">Electron transport</keyword>
<evidence type="ECO:0000256" key="11">
    <source>
        <dbReference type="SAM" id="Phobius"/>
    </source>
</evidence>
<feature type="transmembrane region" description="Helical" evidence="11">
    <location>
        <begin position="164"/>
        <end position="182"/>
    </location>
</feature>
<evidence type="ECO:0000256" key="9">
    <source>
        <dbReference type="ARBA" id="ARBA00023004"/>
    </source>
</evidence>
<organism evidence="13 14">
    <name type="scientific">Peronospora matthiolae</name>
    <dbReference type="NCBI Taxonomy" id="2874970"/>
    <lineage>
        <taxon>Eukaryota</taxon>
        <taxon>Sar</taxon>
        <taxon>Stramenopiles</taxon>
        <taxon>Oomycota</taxon>
        <taxon>Peronosporomycetes</taxon>
        <taxon>Peronosporales</taxon>
        <taxon>Peronosporaceae</taxon>
        <taxon>Peronospora</taxon>
    </lineage>
</organism>
<evidence type="ECO:0000256" key="4">
    <source>
        <dbReference type="ARBA" id="ARBA00022617"/>
    </source>
</evidence>
<protein>
    <recommendedName>
        <fullName evidence="12">Cytochrome b561 domain-containing protein</fullName>
    </recommendedName>
</protein>
<name>A0AAV1VGL7_9STRA</name>
<proteinExistence type="predicted"/>
<sequence>MRVESWPRILAHSLPVLVLVLMAYWMGSGLTSFAVQDGVVTVKEIAGFSWSYGDARVFNWHPLLMTFGFVFCSMQAALAYISLPFSHEVKKRIHLSLHALGFLSAGLGAIAVFRFHNEHNITNLYSLHSWLGLTVVILFLALWLGSFAVFFYPGAQDNVRAFIAPYHIGLGLSIIALVVATVESGILEKLSFNNSCNVSGVLHGEDVQGHMAADCVTGNVIGLLVAFSLVFVVVTIWHAKHSTSKKALKDEMTPLLLDS</sequence>
<dbReference type="EMBL" id="CAKLBY020000338">
    <property type="protein sequence ID" value="CAK7945821.1"/>
    <property type="molecule type" value="Genomic_DNA"/>
</dbReference>
<dbReference type="InterPro" id="IPR043205">
    <property type="entry name" value="CYB561/CYBRD1-like"/>
</dbReference>
<gene>
    <name evidence="13" type="ORF">PM001_LOCUS30971</name>
</gene>
<evidence type="ECO:0000313" key="13">
    <source>
        <dbReference type="EMBL" id="CAK7945821.1"/>
    </source>
</evidence>
<dbReference type="GO" id="GO:0016020">
    <property type="term" value="C:membrane"/>
    <property type="evidence" value="ECO:0007669"/>
    <property type="project" value="UniProtKB-SubCell"/>
</dbReference>
<evidence type="ECO:0000256" key="8">
    <source>
        <dbReference type="ARBA" id="ARBA00022989"/>
    </source>
</evidence>
<dbReference type="PANTHER" id="PTHR10106:SF0">
    <property type="entry name" value="LD36721P"/>
    <property type="match status" value="1"/>
</dbReference>
<evidence type="ECO:0000256" key="5">
    <source>
        <dbReference type="ARBA" id="ARBA00022692"/>
    </source>
</evidence>